<dbReference type="Proteomes" id="UP000050741">
    <property type="component" value="Unassembled WGS sequence"/>
</dbReference>
<feature type="transmembrane region" description="Helical" evidence="2">
    <location>
        <begin position="59"/>
        <end position="85"/>
    </location>
</feature>
<feature type="compositionally biased region" description="Basic and acidic residues" evidence="1">
    <location>
        <begin position="128"/>
        <end position="143"/>
    </location>
</feature>
<organism evidence="3 4">
    <name type="scientific">Globodera pallida</name>
    <name type="common">Potato cyst nematode worm</name>
    <name type="synonym">Heterodera pallida</name>
    <dbReference type="NCBI Taxonomy" id="36090"/>
    <lineage>
        <taxon>Eukaryota</taxon>
        <taxon>Metazoa</taxon>
        <taxon>Ecdysozoa</taxon>
        <taxon>Nematoda</taxon>
        <taxon>Chromadorea</taxon>
        <taxon>Rhabditida</taxon>
        <taxon>Tylenchina</taxon>
        <taxon>Tylenchomorpha</taxon>
        <taxon>Tylenchoidea</taxon>
        <taxon>Heteroderidae</taxon>
        <taxon>Heteroderinae</taxon>
        <taxon>Globodera</taxon>
    </lineage>
</organism>
<keyword evidence="2" id="KW-0812">Transmembrane</keyword>
<keyword evidence="2" id="KW-0472">Membrane</keyword>
<evidence type="ECO:0000256" key="1">
    <source>
        <dbReference type="SAM" id="MobiDB-lite"/>
    </source>
</evidence>
<protein>
    <submittedName>
        <fullName evidence="4">Integrin beta-7</fullName>
    </submittedName>
</protein>
<dbReference type="WBParaSite" id="GPLIN_001238500">
    <property type="protein sequence ID" value="GPLIN_001238500"/>
    <property type="gene ID" value="GPLIN_001238500"/>
</dbReference>
<dbReference type="AlphaFoldDB" id="A0A183CHM9"/>
<evidence type="ECO:0000313" key="3">
    <source>
        <dbReference type="Proteomes" id="UP000050741"/>
    </source>
</evidence>
<proteinExistence type="predicted"/>
<evidence type="ECO:0000256" key="2">
    <source>
        <dbReference type="SAM" id="Phobius"/>
    </source>
</evidence>
<evidence type="ECO:0000313" key="4">
    <source>
        <dbReference type="WBParaSite" id="GPLIN_001238500"/>
    </source>
</evidence>
<reference evidence="4" key="3">
    <citation type="submission" date="2016-06" db="UniProtKB">
        <authorList>
            <consortium name="WormBaseParasite"/>
        </authorList>
    </citation>
    <scope>IDENTIFICATION</scope>
</reference>
<keyword evidence="2" id="KW-1133">Transmembrane helix</keyword>
<reference evidence="3" key="2">
    <citation type="submission" date="2014-05" db="EMBL/GenBank/DDBJ databases">
        <title>The genome and life-stage specific transcriptomes of Globodera pallida elucidate key aspects of plant parasitism by a cyst nematode.</title>
        <authorList>
            <person name="Cotton J.A."/>
            <person name="Lilley C.J."/>
            <person name="Jones L.M."/>
            <person name="Kikuchi T."/>
            <person name="Reid A.J."/>
            <person name="Thorpe P."/>
            <person name="Tsai I.J."/>
            <person name="Beasley H."/>
            <person name="Blok V."/>
            <person name="Cock P.J.A."/>
            <person name="Van den Akker S.E."/>
            <person name="Holroyd N."/>
            <person name="Hunt M."/>
            <person name="Mantelin S."/>
            <person name="Naghra H."/>
            <person name="Pain A."/>
            <person name="Palomares-Rius J.E."/>
            <person name="Zarowiecki M."/>
            <person name="Berriman M."/>
            <person name="Jones J.T."/>
            <person name="Urwin P.E."/>
        </authorList>
    </citation>
    <scope>NUCLEOTIDE SEQUENCE [LARGE SCALE GENOMIC DNA]</scope>
    <source>
        <strain evidence="3">Lindley</strain>
    </source>
</reference>
<keyword evidence="3" id="KW-1185">Reference proteome</keyword>
<feature type="region of interest" description="Disordered" evidence="1">
    <location>
        <begin position="115"/>
        <end position="143"/>
    </location>
</feature>
<sequence>MNDRAKLPGSDFWVKCSLLLSLPSWQHFSQCVRQRDFACRNFPLDIREIGMDGTGRSLVAVWLLASPSTFLLLALLGLIALAFVWRFLPKTRQKSLGELEEKQLKNGHCHVLKMQAGEKQRTQRRKTERTLSKIEEEERDEKY</sequence>
<name>A0A183CHM9_GLOPA</name>
<accession>A0A183CHM9</accession>
<reference evidence="3" key="1">
    <citation type="submission" date="2013-12" db="EMBL/GenBank/DDBJ databases">
        <authorList>
            <person name="Aslett M."/>
        </authorList>
    </citation>
    <scope>NUCLEOTIDE SEQUENCE [LARGE SCALE GENOMIC DNA]</scope>
    <source>
        <strain evidence="3">Lindley</strain>
    </source>
</reference>